<dbReference type="Gene3D" id="3.40.50.720">
    <property type="entry name" value="NAD(P)-binding Rossmann-like Domain"/>
    <property type="match status" value="1"/>
</dbReference>
<organism evidence="2">
    <name type="scientific">marine metagenome</name>
    <dbReference type="NCBI Taxonomy" id="408172"/>
    <lineage>
        <taxon>unclassified sequences</taxon>
        <taxon>metagenomes</taxon>
        <taxon>ecological metagenomes</taxon>
    </lineage>
</organism>
<gene>
    <name evidence="2" type="ORF">METZ01_LOCUS65326</name>
</gene>
<dbReference type="Pfam" id="PF00107">
    <property type="entry name" value="ADH_zinc_N"/>
    <property type="match status" value="1"/>
</dbReference>
<sequence length="333" mass="36353">MIKKFKAIVINNESENFTREVKELDTSALKDGNVLVKVDYSGLNYKDALILNNGGKLVKKFPHIPGIDFSGTVVESENNNFKSGDEIILTGWRVGEIFYGGYSQYAKVNADFLVKKPNSLTTKQSMILGTAGFTALQCSFAIKAREELLLGEKVKDVIVTGASGGVGSIAVMILNKFGYNVTAVTRTADNSEYLKSIGAKNIINTKDLDKDSRPLEKGLWDGAVDTVGGKILANVLAQTKDNGIVAACGLAANIKLDTTVMPFIIRGVKLWGINSVNASTKRRQFIWSEAANLIDFEKLNKSIKEISLDELLNVFPKMLKGETSGRYIVNLNK</sequence>
<dbReference type="InterPro" id="IPR051397">
    <property type="entry name" value="Zn-ADH-like_protein"/>
</dbReference>
<accession>A0A381T8I4</accession>
<reference evidence="2" key="1">
    <citation type="submission" date="2018-05" db="EMBL/GenBank/DDBJ databases">
        <authorList>
            <person name="Lanie J.A."/>
            <person name="Ng W.-L."/>
            <person name="Kazmierczak K.M."/>
            <person name="Andrzejewski T.M."/>
            <person name="Davidsen T.M."/>
            <person name="Wayne K.J."/>
            <person name="Tettelin H."/>
            <person name="Glass J.I."/>
            <person name="Rusch D."/>
            <person name="Podicherti R."/>
            <person name="Tsui H.-C.T."/>
            <person name="Winkler M.E."/>
        </authorList>
    </citation>
    <scope>NUCLEOTIDE SEQUENCE</scope>
</reference>
<dbReference type="InterPro" id="IPR036291">
    <property type="entry name" value="NAD(P)-bd_dom_sf"/>
</dbReference>
<evidence type="ECO:0000259" key="1">
    <source>
        <dbReference type="SMART" id="SM00829"/>
    </source>
</evidence>
<proteinExistence type="predicted"/>
<dbReference type="SMART" id="SM00829">
    <property type="entry name" value="PKS_ER"/>
    <property type="match status" value="1"/>
</dbReference>
<dbReference type="Gene3D" id="3.90.180.10">
    <property type="entry name" value="Medium-chain alcohol dehydrogenases, catalytic domain"/>
    <property type="match status" value="1"/>
</dbReference>
<evidence type="ECO:0000313" key="2">
    <source>
        <dbReference type="EMBL" id="SVA12472.1"/>
    </source>
</evidence>
<dbReference type="InterPro" id="IPR011032">
    <property type="entry name" value="GroES-like_sf"/>
</dbReference>
<dbReference type="SUPFAM" id="SSF50129">
    <property type="entry name" value="GroES-like"/>
    <property type="match status" value="1"/>
</dbReference>
<dbReference type="InterPro" id="IPR020843">
    <property type="entry name" value="ER"/>
</dbReference>
<dbReference type="AlphaFoldDB" id="A0A381T8I4"/>
<dbReference type="NCBIfam" id="TIGR02823">
    <property type="entry name" value="oxido_YhdH"/>
    <property type="match status" value="1"/>
</dbReference>
<dbReference type="PANTHER" id="PTHR43677">
    <property type="entry name" value="SHORT-CHAIN DEHYDROGENASE/REDUCTASE"/>
    <property type="match status" value="1"/>
</dbReference>
<feature type="domain" description="Enoyl reductase (ER)" evidence="1">
    <location>
        <begin position="12"/>
        <end position="329"/>
    </location>
</feature>
<dbReference type="CDD" id="cd08288">
    <property type="entry name" value="MDR_yhdh"/>
    <property type="match status" value="1"/>
</dbReference>
<dbReference type="InterPro" id="IPR013154">
    <property type="entry name" value="ADH-like_N"/>
</dbReference>
<name>A0A381T8I4_9ZZZZ</name>
<protein>
    <recommendedName>
        <fullName evidence="1">Enoyl reductase (ER) domain-containing protein</fullName>
    </recommendedName>
</protein>
<dbReference type="Pfam" id="PF08240">
    <property type="entry name" value="ADH_N"/>
    <property type="match status" value="1"/>
</dbReference>
<dbReference type="PANTHER" id="PTHR43677:SF1">
    <property type="entry name" value="ACRYLYL-COA REDUCTASE ACUI-RELATED"/>
    <property type="match status" value="1"/>
</dbReference>
<dbReference type="EMBL" id="UINC01004188">
    <property type="protein sequence ID" value="SVA12472.1"/>
    <property type="molecule type" value="Genomic_DNA"/>
</dbReference>
<dbReference type="GO" id="GO:0043957">
    <property type="term" value="F:acryloyl-CoA reductase (NADPH) activity"/>
    <property type="evidence" value="ECO:0007669"/>
    <property type="project" value="TreeGrafter"/>
</dbReference>
<dbReference type="InterPro" id="IPR013149">
    <property type="entry name" value="ADH-like_C"/>
</dbReference>
<dbReference type="InterPro" id="IPR014188">
    <property type="entry name" value="Acrylyl-CoA_reductase_AcuI"/>
</dbReference>
<dbReference type="SUPFAM" id="SSF51735">
    <property type="entry name" value="NAD(P)-binding Rossmann-fold domains"/>
    <property type="match status" value="1"/>
</dbReference>